<dbReference type="InterPro" id="IPR001406">
    <property type="entry name" value="PsdUridine_synth_TruA"/>
</dbReference>
<evidence type="ECO:0000313" key="5">
    <source>
        <dbReference type="EMBL" id="EQD26183.1"/>
    </source>
</evidence>
<dbReference type="SUPFAM" id="SSF55120">
    <property type="entry name" value="Pseudouridine synthase"/>
    <property type="match status" value="1"/>
</dbReference>
<gene>
    <name evidence="5" type="ORF">B1A_21969</name>
    <name evidence="6" type="ORF">B1B_15626</name>
</gene>
<evidence type="ECO:0000259" key="4">
    <source>
        <dbReference type="Pfam" id="PF01416"/>
    </source>
</evidence>
<dbReference type="InterPro" id="IPR020095">
    <property type="entry name" value="PsdUridine_synth_TruA_C"/>
</dbReference>
<evidence type="ECO:0000256" key="3">
    <source>
        <dbReference type="ARBA" id="ARBA00023235"/>
    </source>
</evidence>
<feature type="domain" description="Pseudouridine synthase I TruA alpha/beta" evidence="4">
    <location>
        <begin position="8"/>
        <end position="102"/>
    </location>
</feature>
<dbReference type="AlphaFoldDB" id="T0XZ54"/>
<proteinExistence type="inferred from homology"/>
<evidence type="ECO:0000256" key="2">
    <source>
        <dbReference type="ARBA" id="ARBA00022694"/>
    </source>
</evidence>
<dbReference type="Gene3D" id="3.30.70.580">
    <property type="entry name" value="Pseudouridine synthase I, catalytic domain, N-terminal subdomain"/>
    <property type="match status" value="1"/>
</dbReference>
<accession>T0XZ54</accession>
<dbReference type="InterPro" id="IPR020094">
    <property type="entry name" value="TruA/RsuA/RluB/E/F_N"/>
</dbReference>
<keyword evidence="3" id="KW-0413">Isomerase</keyword>
<dbReference type="PANTHER" id="PTHR11142">
    <property type="entry name" value="PSEUDOURIDYLATE SYNTHASE"/>
    <property type="match status" value="1"/>
</dbReference>
<dbReference type="GO" id="GO:0031119">
    <property type="term" value="P:tRNA pseudouridine synthesis"/>
    <property type="evidence" value="ECO:0007669"/>
    <property type="project" value="TreeGrafter"/>
</dbReference>
<comment type="similarity">
    <text evidence="1">Belongs to the tRNA pseudouridine synthase TruA family.</text>
</comment>
<dbReference type="NCBIfam" id="TIGR00071">
    <property type="entry name" value="hisT_truA"/>
    <property type="match status" value="1"/>
</dbReference>
<dbReference type="HAMAP" id="MF_00171">
    <property type="entry name" value="TruA"/>
    <property type="match status" value="1"/>
</dbReference>
<dbReference type="EMBL" id="AUZY01010394">
    <property type="protein sequence ID" value="EQD38874.1"/>
    <property type="molecule type" value="Genomic_DNA"/>
</dbReference>
<dbReference type="Gene3D" id="3.30.70.660">
    <property type="entry name" value="Pseudouridine synthase I, catalytic domain, C-terminal subdomain"/>
    <property type="match status" value="1"/>
</dbReference>
<dbReference type="FunFam" id="3.30.70.580:FF:000001">
    <property type="entry name" value="tRNA pseudouridine synthase A"/>
    <property type="match status" value="1"/>
</dbReference>
<protein>
    <submittedName>
        <fullName evidence="5">tRNA pseudouridine synthase A</fullName>
    </submittedName>
</protein>
<dbReference type="CDD" id="cd02570">
    <property type="entry name" value="PseudoU_synth_EcTruA"/>
    <property type="match status" value="1"/>
</dbReference>
<evidence type="ECO:0000256" key="1">
    <source>
        <dbReference type="ARBA" id="ARBA00009375"/>
    </source>
</evidence>
<name>T0XZ54_9ZZZZ</name>
<dbReference type="InterPro" id="IPR020103">
    <property type="entry name" value="PsdUridine_synth_cat_dom_sf"/>
</dbReference>
<dbReference type="InterPro" id="IPR020097">
    <property type="entry name" value="PsdUridine_synth_TruA_a/b_dom"/>
</dbReference>
<reference evidence="5" key="1">
    <citation type="submission" date="2013-08" db="EMBL/GenBank/DDBJ databases">
        <authorList>
            <person name="Mendez C."/>
            <person name="Richter M."/>
            <person name="Ferrer M."/>
            <person name="Sanchez J."/>
        </authorList>
    </citation>
    <scope>NUCLEOTIDE SEQUENCE</scope>
</reference>
<dbReference type="PIRSF" id="PIRSF001430">
    <property type="entry name" value="tRNA_psdUrid_synth"/>
    <property type="match status" value="1"/>
</dbReference>
<dbReference type="EMBL" id="AUZX01016241">
    <property type="protein sequence ID" value="EQD26183.1"/>
    <property type="molecule type" value="Genomic_DNA"/>
</dbReference>
<dbReference type="GO" id="GO:0003723">
    <property type="term" value="F:RNA binding"/>
    <property type="evidence" value="ECO:0007669"/>
    <property type="project" value="InterPro"/>
</dbReference>
<feature type="domain" description="Pseudouridine synthase I TruA alpha/beta" evidence="4">
    <location>
        <begin position="142"/>
        <end position="244"/>
    </location>
</feature>
<organism evidence="5">
    <name type="scientific">mine drainage metagenome</name>
    <dbReference type="NCBI Taxonomy" id="410659"/>
    <lineage>
        <taxon>unclassified sequences</taxon>
        <taxon>metagenomes</taxon>
        <taxon>ecological metagenomes</taxon>
    </lineage>
</organism>
<dbReference type="Pfam" id="PF01416">
    <property type="entry name" value="PseudoU_synth_1"/>
    <property type="match status" value="2"/>
</dbReference>
<comment type="caution">
    <text evidence="5">The sequence shown here is derived from an EMBL/GenBank/DDBJ whole genome shotgun (WGS) entry which is preliminary data.</text>
</comment>
<reference evidence="5" key="2">
    <citation type="journal article" date="2014" name="ISME J.">
        <title>Microbial stratification in low pH oxic and suboxic macroscopic growths along an acid mine drainage.</title>
        <authorList>
            <person name="Mendez-Garcia C."/>
            <person name="Mesa V."/>
            <person name="Sprenger R.R."/>
            <person name="Richter M."/>
            <person name="Diez M.S."/>
            <person name="Solano J."/>
            <person name="Bargiela R."/>
            <person name="Golyshina O.V."/>
            <person name="Manteca A."/>
            <person name="Ramos J.L."/>
            <person name="Gallego J.R."/>
            <person name="Llorente I."/>
            <person name="Martins Dos Santos V.A."/>
            <person name="Jensen O.N."/>
            <person name="Pelaez A.I."/>
            <person name="Sanchez J."/>
            <person name="Ferrer M."/>
        </authorList>
    </citation>
    <scope>NUCLEOTIDE SEQUENCE</scope>
</reference>
<evidence type="ECO:0000313" key="6">
    <source>
        <dbReference type="EMBL" id="EQD38874.1"/>
    </source>
</evidence>
<dbReference type="PANTHER" id="PTHR11142:SF0">
    <property type="entry name" value="TRNA PSEUDOURIDINE SYNTHASE-LIKE 1"/>
    <property type="match status" value="1"/>
</dbReference>
<sequence length="255" mass="28288">MRIALGIEYAGDAFLGWQRLGHGASVQAAVEAALSRVADHMLEVTCAGRTDARVHARCQVVHFDSVAARTPRAWMLGANSALPASVAVRWAQPVTAEFHARFSATSRRYRYRILNRAARAALEHDRVAWERAPLDAERMHRAAQELLGEHDFSAFRALACQARHARRTLLQAEVRRVADEVIVDIEANAFLHHMVRNIVGSLLPIGRGEQPECWLRELLQGHDRAMAGPTAPPQGLTFIGPRYPRAFGLPEEVCA</sequence>
<keyword evidence="2" id="KW-0819">tRNA processing</keyword>
<dbReference type="GO" id="GO:0009982">
    <property type="term" value="F:pseudouridine synthase activity"/>
    <property type="evidence" value="ECO:0007669"/>
    <property type="project" value="InterPro"/>
</dbReference>